<evidence type="ECO:0000313" key="1">
    <source>
        <dbReference type="EMBL" id="MBX01299.1"/>
    </source>
</evidence>
<dbReference type="EMBL" id="GGEC01020815">
    <property type="protein sequence ID" value="MBX01299.1"/>
    <property type="molecule type" value="Transcribed_RNA"/>
</dbReference>
<dbReference type="AlphaFoldDB" id="A0A2P2K6I2"/>
<organism evidence="1">
    <name type="scientific">Rhizophora mucronata</name>
    <name type="common">Asiatic mangrove</name>
    <dbReference type="NCBI Taxonomy" id="61149"/>
    <lineage>
        <taxon>Eukaryota</taxon>
        <taxon>Viridiplantae</taxon>
        <taxon>Streptophyta</taxon>
        <taxon>Embryophyta</taxon>
        <taxon>Tracheophyta</taxon>
        <taxon>Spermatophyta</taxon>
        <taxon>Magnoliopsida</taxon>
        <taxon>eudicotyledons</taxon>
        <taxon>Gunneridae</taxon>
        <taxon>Pentapetalae</taxon>
        <taxon>rosids</taxon>
        <taxon>fabids</taxon>
        <taxon>Malpighiales</taxon>
        <taxon>Rhizophoraceae</taxon>
        <taxon>Rhizophora</taxon>
    </lineage>
</organism>
<name>A0A2P2K6I2_RHIMU</name>
<accession>A0A2P2K6I2</accession>
<protein>
    <submittedName>
        <fullName evidence="1">Uncharacterized protein</fullName>
    </submittedName>
</protein>
<reference evidence="1" key="1">
    <citation type="submission" date="2018-02" db="EMBL/GenBank/DDBJ databases">
        <title>Rhizophora mucronata_Transcriptome.</title>
        <authorList>
            <person name="Meera S.P."/>
            <person name="Sreeshan A."/>
            <person name="Augustine A."/>
        </authorList>
    </citation>
    <scope>NUCLEOTIDE SEQUENCE</scope>
    <source>
        <tissue evidence="1">Leaf</tissue>
    </source>
</reference>
<proteinExistence type="predicted"/>
<sequence>MIPVILPRAPTNNLSKLIVTFLKHSNFRLRFLHNLGNRPRLVYEKETSLHKPAGGLDLHDHRSDPIAQPSRLLQQCTEILELVFQRMSGAEQVRVTARH</sequence>